<dbReference type="STRING" id="946333.A4W93_28315"/>
<feature type="compositionally biased region" description="Pro residues" evidence="1">
    <location>
        <begin position="363"/>
        <end position="372"/>
    </location>
</feature>
<gene>
    <name evidence="2" type="ORF">A4W93_28315</name>
</gene>
<keyword evidence="3" id="KW-1185">Reference proteome</keyword>
<accession>A0A1W6LGZ1</accession>
<protein>
    <submittedName>
        <fullName evidence="2">Uncharacterized protein</fullName>
    </submittedName>
</protein>
<dbReference type="Proteomes" id="UP000193427">
    <property type="component" value="Chromosome"/>
</dbReference>
<dbReference type="OrthoDB" id="5524449at2"/>
<dbReference type="AlphaFoldDB" id="A0A1W6LGZ1"/>
<feature type="compositionally biased region" description="Pro residues" evidence="1">
    <location>
        <begin position="74"/>
        <end position="87"/>
    </location>
</feature>
<evidence type="ECO:0000313" key="2">
    <source>
        <dbReference type="EMBL" id="ARN23488.1"/>
    </source>
</evidence>
<feature type="compositionally biased region" description="Basic and acidic residues" evidence="1">
    <location>
        <begin position="389"/>
        <end position="405"/>
    </location>
</feature>
<name>A0A1W6LGZ1_9BURK</name>
<evidence type="ECO:0000256" key="1">
    <source>
        <dbReference type="SAM" id="MobiDB-lite"/>
    </source>
</evidence>
<proteinExistence type="predicted"/>
<organism evidence="2 3">
    <name type="scientific">Piscinibacter gummiphilus</name>
    <dbReference type="NCBI Taxonomy" id="946333"/>
    <lineage>
        <taxon>Bacteria</taxon>
        <taxon>Pseudomonadati</taxon>
        <taxon>Pseudomonadota</taxon>
        <taxon>Betaproteobacteria</taxon>
        <taxon>Burkholderiales</taxon>
        <taxon>Sphaerotilaceae</taxon>
        <taxon>Piscinibacter</taxon>
    </lineage>
</organism>
<dbReference type="EMBL" id="CP015118">
    <property type="protein sequence ID" value="ARN23488.1"/>
    <property type="molecule type" value="Genomic_DNA"/>
</dbReference>
<dbReference type="KEGG" id="rgu:A4W93_28315"/>
<reference evidence="2 3" key="1">
    <citation type="submission" date="2016-04" db="EMBL/GenBank/DDBJ databases">
        <title>Complete genome sequence of natural rubber-degrading, novel Gram-negative bacterium, Rhizobacter gummiphilus strain NS21.</title>
        <authorList>
            <person name="Tabata M."/>
            <person name="Kasai D."/>
            <person name="Fukuda M."/>
        </authorList>
    </citation>
    <scope>NUCLEOTIDE SEQUENCE [LARGE SCALE GENOMIC DNA]</scope>
    <source>
        <strain evidence="2 3">NS21</strain>
    </source>
</reference>
<feature type="compositionally biased region" description="Low complexity" evidence="1">
    <location>
        <begin position="91"/>
        <end position="102"/>
    </location>
</feature>
<feature type="region of interest" description="Disordered" evidence="1">
    <location>
        <begin position="67"/>
        <end position="103"/>
    </location>
</feature>
<dbReference type="RefSeq" id="WP_085753811.1">
    <property type="nucleotide sequence ID" value="NZ_BSPR01000017.1"/>
</dbReference>
<sequence length="470" mass="51925">MPYVPSSVRALGLDADADERAIRRAYAQRLKQIDPAADPAGFQTLREHYEAALVWVKHRARHDELAEVTDDGGAPPPVELADPPPPEVPDEPAAPQAPPGQETGDQVFAVFAERAAAGFEDEAAAQAALEQALADDRLVHLEARTWFEWRVVCLLLDGWRPGHEFLFGPACACFHWEEERRRLGMFGQAGGLLDAAITEKLTFFRQPAYHFDVQRKAIRRLRDSSRPSTRTLKDEMPMVHMLVQRYPHWLRLITSQENIRNWHQWFEELPAAERDAVKATGGSPAAAPSESGSSVPWYLILLLAFLVIKVLSMLGGSSPPRYTAPPITHSAPAAPAFSPDGKFLAPAWPATREPLYRPEDLVQPPPPPPPAKKPATRPEAPAKLTLDVPRNRVEEEMARVHEMRLGKTPRPPPPAFPPTDLRTFPTHLPEMEPLLRPPRTLTDGKADLSGGGRTPPSESSTPADPPPPAQ</sequence>
<feature type="region of interest" description="Disordered" evidence="1">
    <location>
        <begin position="357"/>
        <end position="470"/>
    </location>
</feature>
<feature type="compositionally biased region" description="Low complexity" evidence="1">
    <location>
        <begin position="431"/>
        <end position="441"/>
    </location>
</feature>
<evidence type="ECO:0000313" key="3">
    <source>
        <dbReference type="Proteomes" id="UP000193427"/>
    </source>
</evidence>